<organism evidence="1 2">
    <name type="scientific">Bifidobacterium commune</name>
    <dbReference type="NCBI Taxonomy" id="1505727"/>
    <lineage>
        <taxon>Bacteria</taxon>
        <taxon>Bacillati</taxon>
        <taxon>Actinomycetota</taxon>
        <taxon>Actinomycetes</taxon>
        <taxon>Bifidobacteriales</taxon>
        <taxon>Bifidobacteriaceae</taxon>
        <taxon>Bifidobacterium</taxon>
    </lineage>
</organism>
<evidence type="ECO:0000313" key="1">
    <source>
        <dbReference type="EMBL" id="SCC78009.1"/>
    </source>
</evidence>
<gene>
    <name evidence="1" type="ORF">GA0061077_0058</name>
</gene>
<proteinExistence type="predicted"/>
<evidence type="ECO:0000313" key="2">
    <source>
        <dbReference type="Proteomes" id="UP000242610"/>
    </source>
</evidence>
<dbReference type="Proteomes" id="UP000242610">
    <property type="component" value="Unassembled WGS sequence"/>
</dbReference>
<keyword evidence="2" id="KW-1185">Reference proteome</keyword>
<evidence type="ECO:0008006" key="3">
    <source>
        <dbReference type="Google" id="ProtNLM"/>
    </source>
</evidence>
<reference evidence="2" key="1">
    <citation type="submission" date="2016-08" db="EMBL/GenBank/DDBJ databases">
        <authorList>
            <person name="Varghese N."/>
            <person name="Submissions Spin"/>
        </authorList>
    </citation>
    <scope>NUCLEOTIDE SEQUENCE [LARGE SCALE GENOMIC DNA]</scope>
    <source>
        <strain evidence="2">R-52791</strain>
    </source>
</reference>
<protein>
    <recommendedName>
        <fullName evidence="3">AIPR protein</fullName>
    </recommendedName>
</protein>
<accession>A0A1C4GZG1</accession>
<dbReference type="RefSeq" id="WP_091846966.1">
    <property type="nucleotide sequence ID" value="NZ_FMBL01000001.1"/>
</dbReference>
<sequence>MSIKYNDEGIVLRFEQSVQQTIGETSKIAGMARAKYLIPLIDKLDLQANPRSSKEGRVTNAIQESIEDDVSLFPFKTKGILLGASDYELLERGRVRVFFDNTNIEGILDGGHNTLAIGLLILRRALDFTGKKIPRGPKTWREFKILWSEHRNDIQKYQEAVRKNEDGTVSNPQVAGDLSFYVPLELLVPADPDDDICVDAFRHNILEICEARNNNAELTAGAKANQKGYFEDLAKLLEYENPAVNSRVEWKTNDGGDVKVADIVALTWIVLRKLPEFGDGSGCLSFKDAEGKVIEAPSPQQLYSGKGSCLSIFNRFMSSPNVTGGTNDYTAELNNPLVYSAFEKAVQIPELYDYIYAHFPDLYNRAHGSYGKIIAVKGLNPESKNTKKYTPFGKQPVEIANPAGFIVPLVYGLTTLIKVESDEVIWLQEPKGFLEQNLPKIVAQYKEVFDPCGYDPQKIGKSAMSYTAAENAYKMALFGIL</sequence>
<dbReference type="AlphaFoldDB" id="A0A1C4GZG1"/>
<dbReference type="OrthoDB" id="9810135at2"/>
<name>A0A1C4GZG1_9BIFI</name>
<dbReference type="EMBL" id="FMBL01000001">
    <property type="protein sequence ID" value="SCC78009.1"/>
    <property type="molecule type" value="Genomic_DNA"/>
</dbReference>